<accession>A0A1G8H0V0</accession>
<dbReference type="Proteomes" id="UP000199163">
    <property type="component" value="Unassembled WGS sequence"/>
</dbReference>
<evidence type="ECO:0000313" key="3">
    <source>
        <dbReference type="Proteomes" id="UP000199163"/>
    </source>
</evidence>
<protein>
    <submittedName>
        <fullName evidence="2">Small, acid-soluble spore protein tlp</fullName>
    </submittedName>
</protein>
<dbReference type="RefSeq" id="WP_091274776.1">
    <property type="nucleotide sequence ID" value="NZ_FNDK01000018.1"/>
</dbReference>
<dbReference type="EMBL" id="FNDK01000018">
    <property type="protein sequence ID" value="SDI00236.1"/>
    <property type="molecule type" value="Genomic_DNA"/>
</dbReference>
<sequence length="71" mass="8552">MTHKNNRPRHNRKEEIQNIISDTEENVNRTTEFAKEHGAALSEDEMQQIEKKNEHRKETVQNLKRSLKREK</sequence>
<organism evidence="2 3">
    <name type="scientific">Alteribacillus persepolensis</name>
    <dbReference type="NCBI Taxonomy" id="568899"/>
    <lineage>
        <taxon>Bacteria</taxon>
        <taxon>Bacillati</taxon>
        <taxon>Bacillota</taxon>
        <taxon>Bacilli</taxon>
        <taxon>Bacillales</taxon>
        <taxon>Bacillaceae</taxon>
        <taxon>Alteribacillus</taxon>
    </lineage>
</organism>
<feature type="region of interest" description="Disordered" evidence="1">
    <location>
        <begin position="50"/>
        <end position="71"/>
    </location>
</feature>
<dbReference type="OrthoDB" id="9943742at2"/>
<feature type="compositionally biased region" description="Basic residues" evidence="1">
    <location>
        <begin position="1"/>
        <end position="11"/>
    </location>
</feature>
<proteinExistence type="predicted"/>
<name>A0A1G8H0V0_9BACI</name>
<dbReference type="InterPro" id="IPR017524">
    <property type="entry name" value="SASP_thioredoxin-like"/>
</dbReference>
<feature type="region of interest" description="Disordered" evidence="1">
    <location>
        <begin position="1"/>
        <end position="27"/>
    </location>
</feature>
<gene>
    <name evidence="2" type="ORF">SAMN05192534_1181</name>
</gene>
<evidence type="ECO:0000256" key="1">
    <source>
        <dbReference type="SAM" id="MobiDB-lite"/>
    </source>
</evidence>
<dbReference type="Pfam" id="PF19824">
    <property type="entry name" value="Tlp"/>
    <property type="match status" value="1"/>
</dbReference>
<feature type="compositionally biased region" description="Basic and acidic residues" evidence="1">
    <location>
        <begin position="50"/>
        <end position="59"/>
    </location>
</feature>
<reference evidence="2 3" key="1">
    <citation type="submission" date="2016-10" db="EMBL/GenBank/DDBJ databases">
        <authorList>
            <person name="de Groot N.N."/>
        </authorList>
    </citation>
    <scope>NUCLEOTIDE SEQUENCE [LARGE SCALE GENOMIC DNA]</scope>
    <source>
        <strain evidence="2 3">DSM 21632</strain>
    </source>
</reference>
<keyword evidence="3" id="KW-1185">Reference proteome</keyword>
<evidence type="ECO:0000313" key="2">
    <source>
        <dbReference type="EMBL" id="SDI00236.1"/>
    </source>
</evidence>
<dbReference type="AlphaFoldDB" id="A0A1G8H0V0"/>